<comment type="caution">
    <text evidence="2">The sequence shown here is derived from an EMBL/GenBank/DDBJ whole genome shotgun (WGS) entry which is preliminary data.</text>
</comment>
<evidence type="ECO:0000313" key="3">
    <source>
        <dbReference type="Proteomes" id="UP000466442"/>
    </source>
</evidence>
<dbReference type="OrthoDB" id="6575879at2759"/>
<evidence type="ECO:0000259" key="1">
    <source>
        <dbReference type="PROSITE" id="PS50191"/>
    </source>
</evidence>
<dbReference type="Proteomes" id="UP000466442">
    <property type="component" value="Linkage Group LG5"/>
</dbReference>
<dbReference type="SUPFAM" id="SSF52087">
    <property type="entry name" value="CRAL/TRIO domain"/>
    <property type="match status" value="1"/>
</dbReference>
<dbReference type="InterPro" id="IPR036865">
    <property type="entry name" value="CRAL-TRIO_dom_sf"/>
</dbReference>
<dbReference type="SUPFAM" id="SSF46938">
    <property type="entry name" value="CRAL/TRIO N-terminal domain"/>
    <property type="match status" value="1"/>
</dbReference>
<name>A0A8S9XN85_APOLU</name>
<evidence type="ECO:0000313" key="2">
    <source>
        <dbReference type="EMBL" id="KAF6210413.1"/>
    </source>
</evidence>
<accession>A0A8S9XN85</accession>
<dbReference type="GO" id="GO:0016020">
    <property type="term" value="C:membrane"/>
    <property type="evidence" value="ECO:0007669"/>
    <property type="project" value="TreeGrafter"/>
</dbReference>
<dbReference type="PANTHER" id="PTHR10174:SF216">
    <property type="entry name" value="CRAL-TRIO DOMAIN-CONTAINING PROTEIN-RELATED"/>
    <property type="match status" value="1"/>
</dbReference>
<organism evidence="2 3">
    <name type="scientific">Apolygus lucorum</name>
    <name type="common">Small green plant bug</name>
    <name type="synonym">Lygocoris lucorum</name>
    <dbReference type="NCBI Taxonomy" id="248454"/>
    <lineage>
        <taxon>Eukaryota</taxon>
        <taxon>Metazoa</taxon>
        <taxon>Ecdysozoa</taxon>
        <taxon>Arthropoda</taxon>
        <taxon>Hexapoda</taxon>
        <taxon>Insecta</taxon>
        <taxon>Pterygota</taxon>
        <taxon>Neoptera</taxon>
        <taxon>Paraneoptera</taxon>
        <taxon>Hemiptera</taxon>
        <taxon>Heteroptera</taxon>
        <taxon>Panheteroptera</taxon>
        <taxon>Cimicomorpha</taxon>
        <taxon>Miridae</taxon>
        <taxon>Mirini</taxon>
        <taxon>Apolygus</taxon>
    </lineage>
</organism>
<dbReference type="Gene3D" id="1.20.5.1200">
    <property type="entry name" value="Alpha-tocopherol transfer"/>
    <property type="match status" value="1"/>
</dbReference>
<dbReference type="EMBL" id="WIXP02000005">
    <property type="protein sequence ID" value="KAF6210413.1"/>
    <property type="molecule type" value="Genomic_DNA"/>
</dbReference>
<dbReference type="Pfam" id="PF00650">
    <property type="entry name" value="CRAL_TRIO"/>
    <property type="match status" value="1"/>
</dbReference>
<keyword evidence="3" id="KW-1185">Reference proteome</keyword>
<dbReference type="PRINTS" id="PR00180">
    <property type="entry name" value="CRETINALDHBP"/>
</dbReference>
<gene>
    <name evidence="2" type="ORF">GE061_013519</name>
</gene>
<dbReference type="InterPro" id="IPR001251">
    <property type="entry name" value="CRAL-TRIO_dom"/>
</dbReference>
<protein>
    <recommendedName>
        <fullName evidence="1">CRAL-TRIO domain-containing protein</fullName>
    </recommendedName>
</protein>
<dbReference type="InterPro" id="IPR036273">
    <property type="entry name" value="CRAL/TRIO_N_dom_sf"/>
</dbReference>
<sequence>MKWQTFLSELIGRVFQTSCIICSVKTNGGNQPRFQYLCCRASWAPLTFKTVINMKERSEVCRANKQRVYKEYGMTPNSISQDVESIKHWLMKQPHLPKIQPEQLSIRVDDWLENYLIACKNSMEKVKEGLDMYFTSKILLPDVFTNRDPLLPAFEQSFKVMSLALIPELTEDGRKVLLFSHNTPSVDEFEPLVMIKRISMMLDVLLLEGIDFLGLEVVVDCKNVCFSHLARYNLPFTKKVFDICMKGLPQRIHRIHVVNPHATLEACMAFFKPLLSRKLADRYFVHNDLSKFAKTLGPGVTPNDLGGEGQSIESLNRLWQKKLIDYRDWFDMSNSMRSDESKRIGKCRYENSSEACFGNQGSFRKIEVD</sequence>
<dbReference type="AlphaFoldDB" id="A0A8S9XN85"/>
<proteinExistence type="predicted"/>
<reference evidence="2" key="1">
    <citation type="journal article" date="2021" name="Mol. Ecol. Resour.">
        <title>Apolygus lucorum genome provides insights into omnivorousness and mesophyll feeding.</title>
        <authorList>
            <person name="Liu Y."/>
            <person name="Liu H."/>
            <person name="Wang H."/>
            <person name="Huang T."/>
            <person name="Liu B."/>
            <person name="Yang B."/>
            <person name="Yin L."/>
            <person name="Li B."/>
            <person name="Zhang Y."/>
            <person name="Zhang S."/>
            <person name="Jiang F."/>
            <person name="Zhang X."/>
            <person name="Ren Y."/>
            <person name="Wang B."/>
            <person name="Wang S."/>
            <person name="Lu Y."/>
            <person name="Wu K."/>
            <person name="Fan W."/>
            <person name="Wang G."/>
        </authorList>
    </citation>
    <scope>NUCLEOTIDE SEQUENCE</scope>
    <source>
        <strain evidence="2">12Hb</strain>
    </source>
</reference>
<dbReference type="GO" id="GO:1902936">
    <property type="term" value="F:phosphatidylinositol bisphosphate binding"/>
    <property type="evidence" value="ECO:0007669"/>
    <property type="project" value="TreeGrafter"/>
</dbReference>
<feature type="domain" description="CRAL-TRIO" evidence="1">
    <location>
        <begin position="153"/>
        <end position="313"/>
    </location>
</feature>
<dbReference type="Gene3D" id="3.40.525.10">
    <property type="entry name" value="CRAL-TRIO lipid binding domain"/>
    <property type="match status" value="1"/>
</dbReference>
<dbReference type="CDD" id="cd00170">
    <property type="entry name" value="SEC14"/>
    <property type="match status" value="1"/>
</dbReference>
<dbReference type="PROSITE" id="PS50191">
    <property type="entry name" value="CRAL_TRIO"/>
    <property type="match status" value="1"/>
</dbReference>
<dbReference type="PANTHER" id="PTHR10174">
    <property type="entry name" value="ALPHA-TOCOPHEROL TRANSFER PROTEIN-RELATED"/>
    <property type="match status" value="1"/>
</dbReference>